<feature type="region of interest" description="Disordered" evidence="1">
    <location>
        <begin position="72"/>
        <end position="91"/>
    </location>
</feature>
<feature type="compositionally biased region" description="Basic residues" evidence="1">
    <location>
        <begin position="72"/>
        <end position="89"/>
    </location>
</feature>
<feature type="region of interest" description="Disordered" evidence="1">
    <location>
        <begin position="1"/>
        <end position="40"/>
    </location>
</feature>
<feature type="region of interest" description="Disordered" evidence="1">
    <location>
        <begin position="399"/>
        <end position="442"/>
    </location>
</feature>
<organism evidence="2 3">
    <name type="scientific">Anaeramoeba flamelloides</name>
    <dbReference type="NCBI Taxonomy" id="1746091"/>
    <lineage>
        <taxon>Eukaryota</taxon>
        <taxon>Metamonada</taxon>
        <taxon>Anaeramoebidae</taxon>
        <taxon>Anaeramoeba</taxon>
    </lineage>
</organism>
<accession>A0ABQ8XJT9</accession>
<keyword evidence="3" id="KW-1185">Reference proteome</keyword>
<protein>
    <submittedName>
        <fullName evidence="2">Uncharacterized protein</fullName>
    </submittedName>
</protein>
<proteinExistence type="predicted"/>
<evidence type="ECO:0000256" key="1">
    <source>
        <dbReference type="SAM" id="MobiDB-lite"/>
    </source>
</evidence>
<feature type="compositionally biased region" description="Polar residues" evidence="1">
    <location>
        <begin position="1"/>
        <end position="19"/>
    </location>
</feature>
<dbReference type="EMBL" id="JAOAOG010000299">
    <property type="protein sequence ID" value="KAJ6231554.1"/>
    <property type="molecule type" value="Genomic_DNA"/>
</dbReference>
<comment type="caution">
    <text evidence="2">The sequence shown here is derived from an EMBL/GenBank/DDBJ whole genome shotgun (WGS) entry which is preliminary data.</text>
</comment>
<evidence type="ECO:0000313" key="2">
    <source>
        <dbReference type="EMBL" id="KAJ6231554.1"/>
    </source>
</evidence>
<feature type="compositionally biased region" description="Basic and acidic residues" evidence="1">
    <location>
        <begin position="24"/>
        <end position="40"/>
    </location>
</feature>
<name>A0ABQ8XJT9_9EUKA</name>
<dbReference type="Proteomes" id="UP001150062">
    <property type="component" value="Unassembled WGS sequence"/>
</dbReference>
<evidence type="ECO:0000313" key="3">
    <source>
        <dbReference type="Proteomes" id="UP001150062"/>
    </source>
</evidence>
<gene>
    <name evidence="2" type="ORF">M0813_05627</name>
</gene>
<reference evidence="2" key="1">
    <citation type="submission" date="2022-08" db="EMBL/GenBank/DDBJ databases">
        <title>Novel sulfate-reducing endosymbionts in the free-living metamonad Anaeramoeba.</title>
        <authorList>
            <person name="Jerlstrom-Hultqvist J."/>
            <person name="Cepicka I."/>
            <person name="Gallot-Lavallee L."/>
            <person name="Salas-Leiva D."/>
            <person name="Curtis B.A."/>
            <person name="Zahonova K."/>
            <person name="Pipaliya S."/>
            <person name="Dacks J."/>
            <person name="Roger A.J."/>
        </authorList>
    </citation>
    <scope>NUCLEOTIDE SEQUENCE</scope>
    <source>
        <strain evidence="2">Schooner1</strain>
    </source>
</reference>
<feature type="compositionally biased region" description="Acidic residues" evidence="1">
    <location>
        <begin position="411"/>
        <end position="434"/>
    </location>
</feature>
<sequence length="536" mass="62986">MTEIIEQQDSNQKNETNTKCLKAKKNENKNKNVNENEKVQVQDRVVCRFTKKENENKKINQNKDLTLKSKLKSKKRPKTKTKTKTKTKKKDQNLAEFLRSKRIIRQKGHQYLTQALNTLNKPSNTNDILEQIKLLFPALWEGYLDYFKTKKEADRSLRIFVVENPINTMKVSRKRWTKKSRPTKNFDFNQHFYFEQSIGSERRCKIGLKKWLKPNQSFLSIKTNFLNEEKILGSDLPQKLIGTSLCISEKERRIISKFLMASDHFGDKKIKKEIGLSDLETGIKNEMQVKSKFNNLNENQINQETAIKEEHVENGNINIGYDIKDEKDDQQNNFPSINNDLKLKLNQDQDFDSEFLDSRKRDFHFFLDPNEQDYGWENKNQNAVSFDFQNTNPVTANKVLKSRRFLSQDNSESDNDNENENENENDDDDEDSDSDYGNHYEDNTKSQQIISGIITNYSEKYENVLFKLQTQKRPKLKLTEEIIEMNLPQNILPSVLKRVGCGDKIVIMLINKFSEMRNEEKQQIINALIAYVLNFL</sequence>